<evidence type="ECO:0000256" key="1">
    <source>
        <dbReference type="SAM" id="MobiDB-lite"/>
    </source>
</evidence>
<name>A0A3M7Q3T0_BRAPC</name>
<evidence type="ECO:0000313" key="2">
    <source>
        <dbReference type="EMBL" id="RNA06090.1"/>
    </source>
</evidence>
<proteinExistence type="predicted"/>
<dbReference type="AlphaFoldDB" id="A0A3M7Q3T0"/>
<protein>
    <submittedName>
        <fullName evidence="2">Uncharacterized protein</fullName>
    </submittedName>
</protein>
<sequence>MVAVTMAQKNLNQRLKKNLPPNVNQLVGPLSPKLKSAKMMTSPTSQNLMRKKVRTKVASAVMARKVKKKSQKNRMVAVTMAPKNPSPRLLKNLLLAVNQLAGPLSLKNSKLKSAKTMTSLRRKIPKQKAENHLELREKRQPNPSIRKTLRMNNELFMNRIY</sequence>
<comment type="caution">
    <text evidence="2">The sequence shown here is derived from an EMBL/GenBank/DDBJ whole genome shotgun (WGS) entry which is preliminary data.</text>
</comment>
<feature type="region of interest" description="Disordered" evidence="1">
    <location>
        <begin position="61"/>
        <end position="84"/>
    </location>
</feature>
<organism evidence="2 3">
    <name type="scientific">Brachionus plicatilis</name>
    <name type="common">Marine rotifer</name>
    <name type="synonym">Brachionus muelleri</name>
    <dbReference type="NCBI Taxonomy" id="10195"/>
    <lineage>
        <taxon>Eukaryota</taxon>
        <taxon>Metazoa</taxon>
        <taxon>Spiralia</taxon>
        <taxon>Gnathifera</taxon>
        <taxon>Rotifera</taxon>
        <taxon>Eurotatoria</taxon>
        <taxon>Monogononta</taxon>
        <taxon>Pseudotrocha</taxon>
        <taxon>Ploima</taxon>
        <taxon>Brachionidae</taxon>
        <taxon>Brachionus</taxon>
    </lineage>
</organism>
<gene>
    <name evidence="2" type="ORF">BpHYR1_032315</name>
</gene>
<accession>A0A3M7Q3T0</accession>
<keyword evidence="3" id="KW-1185">Reference proteome</keyword>
<dbReference type="EMBL" id="REGN01007493">
    <property type="protein sequence ID" value="RNA06090.1"/>
    <property type="molecule type" value="Genomic_DNA"/>
</dbReference>
<evidence type="ECO:0000313" key="3">
    <source>
        <dbReference type="Proteomes" id="UP000276133"/>
    </source>
</evidence>
<dbReference type="Proteomes" id="UP000276133">
    <property type="component" value="Unassembled WGS sequence"/>
</dbReference>
<reference evidence="2 3" key="1">
    <citation type="journal article" date="2018" name="Sci. Rep.">
        <title>Genomic signatures of local adaptation to the degree of environmental predictability in rotifers.</title>
        <authorList>
            <person name="Franch-Gras L."/>
            <person name="Hahn C."/>
            <person name="Garcia-Roger E.M."/>
            <person name="Carmona M.J."/>
            <person name="Serra M."/>
            <person name="Gomez A."/>
        </authorList>
    </citation>
    <scope>NUCLEOTIDE SEQUENCE [LARGE SCALE GENOMIC DNA]</scope>
    <source>
        <strain evidence="2">HYR1</strain>
    </source>
</reference>